<accession>A0A2P2R1S9</accession>
<reference evidence="1" key="1">
    <citation type="submission" date="2018-02" db="EMBL/GenBank/DDBJ databases">
        <title>Rhizophora mucronata_Transcriptome.</title>
        <authorList>
            <person name="Meera S.P."/>
            <person name="Sreeshan A."/>
            <person name="Augustine A."/>
        </authorList>
    </citation>
    <scope>NUCLEOTIDE SEQUENCE</scope>
    <source>
        <tissue evidence="1">Leaf</tissue>
    </source>
</reference>
<sequence length="13" mass="1494">MSNICNKEPQKDS</sequence>
<name>A0A2P2R1S9_RHIMU</name>
<organism evidence="1">
    <name type="scientific">Rhizophora mucronata</name>
    <name type="common">Asiatic mangrove</name>
    <dbReference type="NCBI Taxonomy" id="61149"/>
    <lineage>
        <taxon>Eukaryota</taxon>
        <taxon>Viridiplantae</taxon>
        <taxon>Streptophyta</taxon>
        <taxon>Embryophyta</taxon>
        <taxon>Tracheophyta</taxon>
        <taxon>Spermatophyta</taxon>
        <taxon>Magnoliopsida</taxon>
        <taxon>eudicotyledons</taxon>
        <taxon>Gunneridae</taxon>
        <taxon>Pentapetalae</taxon>
        <taxon>rosids</taxon>
        <taxon>fabids</taxon>
        <taxon>Malpighiales</taxon>
        <taxon>Rhizophoraceae</taxon>
        <taxon>Rhizophora</taxon>
    </lineage>
</organism>
<protein>
    <submittedName>
        <fullName evidence="1">Uncharacterized protein</fullName>
    </submittedName>
</protein>
<dbReference type="EMBL" id="GGEC01092742">
    <property type="protein sequence ID" value="MBX73226.1"/>
    <property type="molecule type" value="Transcribed_RNA"/>
</dbReference>
<proteinExistence type="predicted"/>
<evidence type="ECO:0000313" key="1">
    <source>
        <dbReference type="EMBL" id="MBX73226.1"/>
    </source>
</evidence>